<accession>A0A3M7R2R6</accession>
<evidence type="ECO:0000313" key="1">
    <source>
        <dbReference type="EMBL" id="RNA17873.1"/>
    </source>
</evidence>
<sequence>MRELNQFNECKRLLLAYGNVTGTFSVLHPPAIIHFGNGSSEWLRPSFQSHDRNLKIKCLYILDNN</sequence>
<gene>
    <name evidence="1" type="ORF">BpHYR1_043244</name>
</gene>
<proteinExistence type="predicted"/>
<comment type="caution">
    <text evidence="1">The sequence shown here is derived from an EMBL/GenBank/DDBJ whole genome shotgun (WGS) entry which is preliminary data.</text>
</comment>
<name>A0A3M7R2R6_BRAPC</name>
<dbReference type="Proteomes" id="UP000276133">
    <property type="component" value="Unassembled WGS sequence"/>
</dbReference>
<organism evidence="1 2">
    <name type="scientific">Brachionus plicatilis</name>
    <name type="common">Marine rotifer</name>
    <name type="synonym">Brachionus muelleri</name>
    <dbReference type="NCBI Taxonomy" id="10195"/>
    <lineage>
        <taxon>Eukaryota</taxon>
        <taxon>Metazoa</taxon>
        <taxon>Spiralia</taxon>
        <taxon>Gnathifera</taxon>
        <taxon>Rotifera</taxon>
        <taxon>Eurotatoria</taxon>
        <taxon>Monogononta</taxon>
        <taxon>Pseudotrocha</taxon>
        <taxon>Ploima</taxon>
        <taxon>Brachionidae</taxon>
        <taxon>Brachionus</taxon>
    </lineage>
</organism>
<evidence type="ECO:0000313" key="2">
    <source>
        <dbReference type="Proteomes" id="UP000276133"/>
    </source>
</evidence>
<keyword evidence="2" id="KW-1185">Reference proteome</keyword>
<reference evidence="1 2" key="1">
    <citation type="journal article" date="2018" name="Sci. Rep.">
        <title>Genomic signatures of local adaptation to the degree of environmental predictability in rotifers.</title>
        <authorList>
            <person name="Franch-Gras L."/>
            <person name="Hahn C."/>
            <person name="Garcia-Roger E.M."/>
            <person name="Carmona M.J."/>
            <person name="Serra M."/>
            <person name="Gomez A."/>
        </authorList>
    </citation>
    <scope>NUCLEOTIDE SEQUENCE [LARGE SCALE GENOMIC DNA]</scope>
    <source>
        <strain evidence="1">HYR1</strain>
    </source>
</reference>
<dbReference type="AlphaFoldDB" id="A0A3M7R2R6"/>
<protein>
    <submittedName>
        <fullName evidence="1">Uncharacterized protein</fullName>
    </submittedName>
</protein>
<dbReference type="EMBL" id="REGN01004356">
    <property type="protein sequence ID" value="RNA17873.1"/>
    <property type="molecule type" value="Genomic_DNA"/>
</dbReference>